<proteinExistence type="inferred from homology"/>
<dbReference type="Gene3D" id="2.40.40.20">
    <property type="match status" value="1"/>
</dbReference>
<keyword evidence="6 8" id="KW-0804">Transcription</keyword>
<dbReference type="InterPro" id="IPR000722">
    <property type="entry name" value="RNA_pol_asu"/>
</dbReference>
<dbReference type="Gene3D" id="4.10.860.120">
    <property type="entry name" value="RNA polymerase II, clamp domain"/>
    <property type="match status" value="1"/>
</dbReference>
<dbReference type="Pfam" id="PF00623">
    <property type="entry name" value="RNA_pol_Rpb1_2"/>
    <property type="match status" value="2"/>
</dbReference>
<feature type="binding site" evidence="8">
    <location>
        <position position="70"/>
    </location>
    <ligand>
        <name>Zn(2+)</name>
        <dbReference type="ChEBI" id="CHEBI:29105"/>
    </ligand>
</feature>
<evidence type="ECO:0000259" key="10">
    <source>
        <dbReference type="SMART" id="SM00663"/>
    </source>
</evidence>
<evidence type="ECO:0000256" key="5">
    <source>
        <dbReference type="ARBA" id="ARBA00022695"/>
    </source>
</evidence>
<dbReference type="EMBL" id="AP017927">
    <property type="protein sequence ID" value="BAW34810.1"/>
    <property type="molecule type" value="Genomic_DNA"/>
</dbReference>
<dbReference type="EC" id="2.7.7.6" evidence="8"/>
<feature type="binding site" evidence="8">
    <location>
        <position position="68"/>
    </location>
    <ligand>
        <name>Zn(2+)</name>
        <dbReference type="ChEBI" id="CHEBI:29105"/>
    </ligand>
</feature>
<dbReference type="RefSeq" id="YP_009340863.1">
    <property type="nucleotide sequence ID" value="NC_033387.1"/>
</dbReference>
<feature type="domain" description="RNA polymerase N-terminal" evidence="10">
    <location>
        <begin position="307"/>
        <end position="586"/>
    </location>
</feature>
<dbReference type="InterPro" id="IPR007066">
    <property type="entry name" value="RNA_pol_Rpb1_3"/>
</dbReference>
<dbReference type="GO" id="GO:0008270">
    <property type="term" value="F:zinc ion binding"/>
    <property type="evidence" value="ECO:0007669"/>
    <property type="project" value="UniProtKB-UniRule"/>
</dbReference>
<organism evidence="11">
    <name type="scientific">Palmophyllum crassum</name>
    <dbReference type="NCBI Taxonomy" id="1615899"/>
    <lineage>
        <taxon>Eukaryota</taxon>
        <taxon>Viridiplantae</taxon>
        <taxon>Prasinodermophyta</taxon>
        <taxon>Palmophyllophyceae</taxon>
        <taxon>Palmophyllales</taxon>
        <taxon>Palmophyllaceae</taxon>
        <taxon>Palmophyllum</taxon>
    </lineage>
</organism>
<feature type="binding site" evidence="8">
    <location>
        <position position="87"/>
    </location>
    <ligand>
        <name>Zn(2+)</name>
        <dbReference type="ChEBI" id="CHEBI:29105"/>
    </ligand>
</feature>
<dbReference type="PANTHER" id="PTHR19376">
    <property type="entry name" value="DNA-DIRECTED RNA POLYMERASE"/>
    <property type="match status" value="1"/>
</dbReference>
<evidence type="ECO:0000256" key="1">
    <source>
        <dbReference type="ARBA" id="ARBA00004026"/>
    </source>
</evidence>
<dbReference type="InterPro" id="IPR042102">
    <property type="entry name" value="RNA_pol_Rpb1_3_sf"/>
</dbReference>
<dbReference type="InterPro" id="IPR007080">
    <property type="entry name" value="RNA_pol_Rpb1_1"/>
</dbReference>
<geneLocation type="chloroplast" evidence="11"/>
<keyword evidence="11" id="KW-0934">Plastid</keyword>
<dbReference type="InterPro" id="IPR034678">
    <property type="entry name" value="RNApol_RpoC1"/>
</dbReference>
<feature type="binding site" evidence="8">
    <location>
        <position position="536"/>
    </location>
    <ligand>
        <name>Mg(2+)</name>
        <dbReference type="ChEBI" id="CHEBI:18420"/>
    </ligand>
</feature>
<dbReference type="Pfam" id="PF04997">
    <property type="entry name" value="RNA_pol_Rpb1_1"/>
    <property type="match status" value="1"/>
</dbReference>
<dbReference type="InterPro" id="IPR006592">
    <property type="entry name" value="RNA_pol_N"/>
</dbReference>
<evidence type="ECO:0000256" key="4">
    <source>
        <dbReference type="ARBA" id="ARBA00022679"/>
    </source>
</evidence>
<keyword evidence="4 8" id="KW-0808">Transferase</keyword>
<dbReference type="GO" id="GO:0009507">
    <property type="term" value="C:chloroplast"/>
    <property type="evidence" value="ECO:0007669"/>
    <property type="project" value="UniProtKB-SubCell"/>
</dbReference>
<dbReference type="Gene3D" id="1.10.274.100">
    <property type="entry name" value="RNA polymerase Rpb1, domain 3"/>
    <property type="match status" value="1"/>
</dbReference>
<evidence type="ECO:0000256" key="8">
    <source>
        <dbReference type="HAMAP-Rule" id="MF_01323"/>
    </source>
</evidence>
<evidence type="ECO:0000256" key="3">
    <source>
        <dbReference type="ARBA" id="ARBA00022478"/>
    </source>
</evidence>
<comment type="subcellular location">
    <subcellularLocation>
        <location evidence="8">Plastid</location>
        <location evidence="8">Chloroplast</location>
    </subcellularLocation>
</comment>
<dbReference type="InterPro" id="IPR044893">
    <property type="entry name" value="RNA_pol_Rpb1_clamp_domain"/>
</dbReference>
<evidence type="ECO:0000256" key="6">
    <source>
        <dbReference type="ARBA" id="ARBA00023163"/>
    </source>
</evidence>
<feature type="binding site" evidence="8">
    <location>
        <position position="90"/>
    </location>
    <ligand>
        <name>Zn(2+)</name>
        <dbReference type="ChEBI" id="CHEBI:29105"/>
    </ligand>
</feature>
<dbReference type="GO" id="GO:0003899">
    <property type="term" value="F:DNA-directed RNA polymerase activity"/>
    <property type="evidence" value="ECO:0007669"/>
    <property type="project" value="UniProtKB-UniRule"/>
</dbReference>
<comment type="catalytic activity">
    <reaction evidence="7 8 9">
        <text>RNA(n) + a ribonucleoside 5'-triphosphate = RNA(n+1) + diphosphate</text>
        <dbReference type="Rhea" id="RHEA:21248"/>
        <dbReference type="Rhea" id="RHEA-COMP:14527"/>
        <dbReference type="Rhea" id="RHEA-COMP:17342"/>
        <dbReference type="ChEBI" id="CHEBI:33019"/>
        <dbReference type="ChEBI" id="CHEBI:61557"/>
        <dbReference type="ChEBI" id="CHEBI:140395"/>
        <dbReference type="EC" id="2.7.7.6"/>
    </reaction>
</comment>
<dbReference type="GO" id="GO:0006351">
    <property type="term" value="P:DNA-templated transcription"/>
    <property type="evidence" value="ECO:0007669"/>
    <property type="project" value="UniProtKB-UniRule"/>
</dbReference>
<comment type="cofactor">
    <cofactor evidence="8">
        <name>Zn(2+)</name>
        <dbReference type="ChEBI" id="CHEBI:29105"/>
    </cofactor>
    <text evidence="8">Binds 1 Zn(2+) ion per subunit.</text>
</comment>
<dbReference type="PANTHER" id="PTHR19376:SF54">
    <property type="entry name" value="DNA-DIRECTED RNA POLYMERASE SUBUNIT BETA"/>
    <property type="match status" value="1"/>
</dbReference>
<comment type="function">
    <text evidence="1 8 9">DNA-dependent RNA polymerase catalyzes the transcription of DNA into RNA using the four ribonucleoside triphosphates as substrates.</text>
</comment>
<accession>A0A1L7NY09</accession>
<dbReference type="GO" id="GO:0000428">
    <property type="term" value="C:DNA-directed RNA polymerase complex"/>
    <property type="evidence" value="ECO:0007669"/>
    <property type="project" value="UniProtKB-KW"/>
</dbReference>
<feature type="binding site" evidence="8">
    <location>
        <position position="534"/>
    </location>
    <ligand>
        <name>Mg(2+)</name>
        <dbReference type="ChEBI" id="CHEBI:18420"/>
    </ligand>
</feature>
<dbReference type="GO" id="GO:0000287">
    <property type="term" value="F:magnesium ion binding"/>
    <property type="evidence" value="ECO:0007669"/>
    <property type="project" value="UniProtKB-UniRule"/>
</dbReference>
<dbReference type="SUPFAM" id="SSF64484">
    <property type="entry name" value="beta and beta-prime subunits of DNA dependent RNA-polymerase"/>
    <property type="match status" value="1"/>
</dbReference>
<dbReference type="Gene3D" id="1.10.40.90">
    <property type="match status" value="1"/>
</dbReference>
<evidence type="ECO:0000256" key="7">
    <source>
        <dbReference type="ARBA" id="ARBA00048552"/>
    </source>
</evidence>
<keyword evidence="8" id="KW-0460">Magnesium</keyword>
<dbReference type="InterPro" id="IPR045867">
    <property type="entry name" value="DNA-dir_RpoC_beta_prime"/>
</dbReference>
<reference evidence="11" key="1">
    <citation type="submission" date="2016-12" db="EMBL/GenBank/DDBJ databases">
        <title>Plant chloroplast DNA.</title>
        <authorList>
            <person name="Ihara K."/>
            <person name="Takabayashi A."/>
        </authorList>
    </citation>
    <scope>NUCLEOTIDE SEQUENCE</scope>
</reference>
<keyword evidence="8" id="KW-0479">Metal-binding</keyword>
<evidence type="ECO:0000256" key="9">
    <source>
        <dbReference type="RuleBase" id="RU004279"/>
    </source>
</evidence>
<keyword evidence="11" id="KW-0150">Chloroplast</keyword>
<dbReference type="SMART" id="SM00663">
    <property type="entry name" value="RPOLA_N"/>
    <property type="match status" value="1"/>
</dbReference>
<protein>
    <recommendedName>
        <fullName evidence="8">DNA-directed RNA polymerase subunit beta'</fullName>
        <ecNumber evidence="8">2.7.7.6</ecNumber>
    </recommendedName>
    <alternativeName>
        <fullName evidence="8">PEP</fullName>
    </alternativeName>
    <alternativeName>
        <fullName evidence="8">Plastid-encoded RNA polymerase subunit beta'</fullName>
        <shortName evidence="8">RNA polymerase subunit beta'</shortName>
    </alternativeName>
</protein>
<dbReference type="AlphaFoldDB" id="A0A1L7NY09"/>
<dbReference type="Pfam" id="PF04983">
    <property type="entry name" value="RNA_pol_Rpb1_3"/>
    <property type="match status" value="1"/>
</dbReference>
<comment type="cofactor">
    <cofactor evidence="8">
        <name>Mg(2+)</name>
        <dbReference type="ChEBI" id="CHEBI:18420"/>
    </cofactor>
    <text evidence="8">Binds 1 Mg(2+) ion per subunit.</text>
</comment>
<dbReference type="HAMAP" id="MF_01323">
    <property type="entry name" value="RNApol_bact_RpoC1"/>
    <property type="match status" value="1"/>
</dbReference>
<sequence length="687" mass="80134">MSQSEFDSIKIQLASPQQIRKWAYRVLPTGERVGEVTQPETLNYRTHQPEISGLFCERIFGPIRDWECRCGKYKLNSQTSKKTYFVCESCGVEVTKSKIRRYRIGCIELAAPIVHIWYFKSRPSYISYLLGIKLEYIENTVYFVHLVSPSFFSFKFIDKKLISSCSSAFLTLTNIFYDLETYFDYPHQDQIGPDAIYNLLKLLDINKLFSNLLNQFKKIEPTYFSYKNEYKKLCFQIPIINFNITQKAIRDQKYKTLKKHLKYQKSLLIEKKQELKYIIRNILKSKNRLLKRLRVIKNFLKTSAKPQWMILSVLPVLPPGLRAMVQFHAGHLATSDLNDLYKKVINRNNRLKKFKHFLAPEIILQNETRLLQESVDSLIDSNKASKLVLSSITRPLKSLSEILEGKQGRFRQNLLGKRVDYSGRSVIVVDPHLKLHQCGLPKQMAIELFQPFLLQYLLQKGFAHTIKGAKKKIQNHESIVFKILKQILKKHLILLNRAPTLHRLSIQAFEPILIQSRAIKLHPLVCSPFNADFDGDQMAVHVPLSCEAQAEARVLMLATNNLLSPASGQPISIPSQDMVLGWYYLTTLNFSAQFFYSNYFSNLKHVLNFFSQNQDKISIHTIIWVRIITNFHSSNKYELPLAVHLNSTGRLQMFYNDNFIYFPSKYQFLRTTVGRILFNQFFQDIFI</sequence>
<evidence type="ECO:0000256" key="2">
    <source>
        <dbReference type="ARBA" id="ARBA00007207"/>
    </source>
</evidence>
<dbReference type="GO" id="GO:0003677">
    <property type="term" value="F:DNA binding"/>
    <property type="evidence" value="ECO:0007669"/>
    <property type="project" value="UniProtKB-UniRule"/>
</dbReference>
<dbReference type="GeneID" id="30862125"/>
<comment type="subunit">
    <text evidence="8">In plastids the minimal PEP RNA polymerase catalytic core is composed of four subunits: alpha, beta, beta', and beta''. When a (nuclear-encoded) sigma factor is associated with the core the holoenzyme is formed, which can initiate transcription.</text>
</comment>
<keyword evidence="3 8" id="KW-0240">DNA-directed RNA polymerase</keyword>
<name>A0A1L7NY09_9VIRI</name>
<comment type="similarity">
    <text evidence="2 8">Belongs to the RNA polymerase beta' chain family. RpoC1 subfamily.</text>
</comment>
<keyword evidence="8" id="KW-0862">Zinc</keyword>
<evidence type="ECO:0000313" key="11">
    <source>
        <dbReference type="EMBL" id="BAW34810.1"/>
    </source>
</evidence>
<gene>
    <name evidence="8 11" type="primary">rpoC1</name>
</gene>
<feature type="binding site" evidence="8">
    <location>
        <position position="532"/>
    </location>
    <ligand>
        <name>Mg(2+)</name>
        <dbReference type="ChEBI" id="CHEBI:18420"/>
    </ligand>
</feature>
<keyword evidence="5 8" id="KW-0548">Nucleotidyltransferase</keyword>